<dbReference type="Proteomes" id="UP000034349">
    <property type="component" value="Unassembled WGS sequence"/>
</dbReference>
<name>A0A0F9Z0H0_9BACT</name>
<dbReference type="EMBL" id="LBOK01000005">
    <property type="protein sequence ID" value="KKP37229.1"/>
    <property type="molecule type" value="Genomic_DNA"/>
</dbReference>
<evidence type="ECO:0000313" key="2">
    <source>
        <dbReference type="Proteomes" id="UP000034349"/>
    </source>
</evidence>
<reference evidence="1 2" key="1">
    <citation type="journal article" date="2015" name="Nature">
        <title>rRNA introns, odd ribosomes, and small enigmatic genomes across a large radiation of phyla.</title>
        <authorList>
            <person name="Brown C.T."/>
            <person name="Hug L.A."/>
            <person name="Thomas B.C."/>
            <person name="Sharon I."/>
            <person name="Castelle C.J."/>
            <person name="Singh A."/>
            <person name="Wilkins M.J."/>
            <person name="Williams K.H."/>
            <person name="Banfield J.F."/>
        </authorList>
    </citation>
    <scope>NUCLEOTIDE SEQUENCE [LARGE SCALE GENOMIC DNA]</scope>
</reference>
<evidence type="ECO:0000313" key="1">
    <source>
        <dbReference type="EMBL" id="KKP37229.1"/>
    </source>
</evidence>
<sequence>MINNILKILSAILVISIFALVLEISSLGEISFIIQDKNTNFDELKLENESLYISYSDYILNNEDLFYVKENLNLVPAGELVYLDTYGISEKLRFSEKIPIMLQQNFY</sequence>
<gene>
    <name evidence="1" type="ORF">UR23_C0005G0009</name>
</gene>
<organism evidence="1 2">
    <name type="scientific">Candidatus Roizmanbacteria bacterium GW2011_GWA2_32_13</name>
    <dbReference type="NCBI Taxonomy" id="1618475"/>
    <lineage>
        <taxon>Bacteria</taxon>
        <taxon>Candidatus Roizmaniibacteriota</taxon>
    </lineage>
</organism>
<dbReference type="AlphaFoldDB" id="A0A0F9Z0H0"/>
<accession>A0A0F9Z0H0</accession>
<comment type="caution">
    <text evidence="1">The sequence shown here is derived from an EMBL/GenBank/DDBJ whole genome shotgun (WGS) entry which is preliminary data.</text>
</comment>
<protein>
    <submittedName>
        <fullName evidence="1">Uncharacterized protein</fullName>
    </submittedName>
</protein>
<proteinExistence type="predicted"/>